<proteinExistence type="evidence at transcript level"/>
<dbReference type="Gene3D" id="2.40.50.40">
    <property type="match status" value="1"/>
</dbReference>
<dbReference type="EMBL" id="AU090535">
    <property type="protein sequence ID" value="BAC20610.1"/>
    <property type="molecule type" value="mRNA"/>
</dbReference>
<dbReference type="SMART" id="SM00199">
    <property type="entry name" value="SCY"/>
    <property type="match status" value="1"/>
</dbReference>
<dbReference type="InterPro" id="IPR001811">
    <property type="entry name" value="Chemokine_IL8-like_dom"/>
</dbReference>
<dbReference type="InterPro" id="IPR039809">
    <property type="entry name" value="Chemokine_b/g/d"/>
</dbReference>
<organism evidence="5">
    <name type="scientific">Paralichthys olivaceus</name>
    <name type="common">Bastard halibut</name>
    <name type="synonym">Hippoglossus olivaceus</name>
    <dbReference type="NCBI Taxonomy" id="8255"/>
    <lineage>
        <taxon>Eukaryota</taxon>
        <taxon>Metazoa</taxon>
        <taxon>Chordata</taxon>
        <taxon>Craniata</taxon>
        <taxon>Vertebrata</taxon>
        <taxon>Euteleostomi</taxon>
        <taxon>Actinopterygii</taxon>
        <taxon>Neopterygii</taxon>
        <taxon>Teleostei</taxon>
        <taxon>Neoteleostei</taxon>
        <taxon>Acanthomorphata</taxon>
        <taxon>Carangaria</taxon>
        <taxon>Pleuronectiformes</taxon>
        <taxon>Pleuronectoidei</taxon>
        <taxon>Paralichthyidae</taxon>
        <taxon>Paralichthys</taxon>
    </lineage>
</organism>
<dbReference type="GO" id="GO:0006955">
    <property type="term" value="P:immune response"/>
    <property type="evidence" value="ECO:0007669"/>
    <property type="project" value="InterPro"/>
</dbReference>
<dbReference type="GO" id="GO:0008009">
    <property type="term" value="F:chemokine activity"/>
    <property type="evidence" value="ECO:0007669"/>
    <property type="project" value="InterPro"/>
</dbReference>
<dbReference type="FunFam" id="2.40.50.40:FF:000002">
    <property type="entry name" value="C-C motif chemokine"/>
    <property type="match status" value="1"/>
</dbReference>
<evidence type="ECO:0000256" key="2">
    <source>
        <dbReference type="ARBA" id="ARBA00022514"/>
    </source>
</evidence>
<keyword evidence="3" id="KW-0732">Signal</keyword>
<reference evidence="5" key="1">
    <citation type="journal article" date="2001" name="Fish Shellfish Immunol.">
        <title>The analysis of expressed genes in the kidney of Japanese flounder, Paralichthys olivaceus, injected with the immunostimulant peptidoglycan.</title>
        <authorList>
            <person name="Kono T."/>
            <person name="Sakai M."/>
        </authorList>
    </citation>
    <scope>NUCLEOTIDE SEQUENCE</scope>
    <source>
        <tissue evidence="5">Kidney</tissue>
    </source>
</reference>
<sequence length="91" mass="10339">MRPLQVLLLCILGAALLAPVLCNNALGPDDCCFNFYSRRVKKTLIKSYYMTDSRCSKMGVILVTQKSHHICADPDVQWVQGIMKFLDEKNF</sequence>
<dbReference type="SUPFAM" id="SSF54117">
    <property type="entry name" value="Interleukin 8-like chemokines"/>
    <property type="match status" value="1"/>
</dbReference>
<dbReference type="GO" id="GO:0005615">
    <property type="term" value="C:extracellular space"/>
    <property type="evidence" value="ECO:0007669"/>
    <property type="project" value="UniProtKB-KW"/>
</dbReference>
<dbReference type="PANTHER" id="PTHR12015">
    <property type="entry name" value="SMALL INDUCIBLE CYTOKINE A"/>
    <property type="match status" value="1"/>
</dbReference>
<name>Q8AV56_PAROL</name>
<reference evidence="5" key="2">
    <citation type="journal article" date="2002" name="Vaccine">
        <title>The analysis of immune responses of a novel CC-chemokine gene from Japanese flounder Paralichthys olivaceus.</title>
        <authorList>
            <person name="Kono T."/>
            <person name="Kusuda R."/>
            <person name="Kawahara E."/>
            <person name="Sakai M."/>
        </authorList>
    </citation>
    <scope>NUCLEOTIDE SEQUENCE</scope>
    <source>
        <tissue evidence="5">Kidney</tissue>
    </source>
</reference>
<evidence type="ECO:0000313" key="5">
    <source>
        <dbReference type="EMBL" id="BAC20610.1"/>
    </source>
</evidence>
<feature type="chain" id="PRO_5004306895" evidence="3">
    <location>
        <begin position="23"/>
        <end position="91"/>
    </location>
</feature>
<dbReference type="CDD" id="cd00272">
    <property type="entry name" value="Chemokine_CC"/>
    <property type="match status" value="1"/>
</dbReference>
<evidence type="ECO:0000256" key="1">
    <source>
        <dbReference type="ARBA" id="ARBA00010868"/>
    </source>
</evidence>
<feature type="signal peptide" evidence="3">
    <location>
        <begin position="1"/>
        <end position="22"/>
    </location>
</feature>
<feature type="domain" description="Chemokine interleukin-8-like" evidence="4">
    <location>
        <begin position="28"/>
        <end position="86"/>
    </location>
</feature>
<comment type="similarity">
    <text evidence="1">Belongs to the intercrine beta (chemokine CC) family.</text>
</comment>
<dbReference type="Pfam" id="PF00048">
    <property type="entry name" value="IL8"/>
    <property type="match status" value="1"/>
</dbReference>
<evidence type="ECO:0000259" key="4">
    <source>
        <dbReference type="SMART" id="SM00199"/>
    </source>
</evidence>
<protein>
    <submittedName>
        <fullName evidence="5">CC chemokine</fullName>
    </submittedName>
</protein>
<accession>Q8AV56</accession>
<dbReference type="AlphaFoldDB" id="Q8AV56"/>
<dbReference type="InterPro" id="IPR036048">
    <property type="entry name" value="Interleukin_8-like_sf"/>
</dbReference>
<keyword evidence="2" id="KW-0202">Cytokine</keyword>
<evidence type="ECO:0000256" key="3">
    <source>
        <dbReference type="SAM" id="SignalP"/>
    </source>
</evidence>